<keyword evidence="5 10" id="KW-0560">Oxidoreductase</keyword>
<dbReference type="InterPro" id="IPR050771">
    <property type="entry name" value="Alpha-ketoacid_DH_E1_comp"/>
</dbReference>
<proteinExistence type="predicted"/>
<evidence type="ECO:0000256" key="8">
    <source>
        <dbReference type="ARBA" id="ARBA00025211"/>
    </source>
</evidence>
<evidence type="ECO:0000256" key="4">
    <source>
        <dbReference type="ARBA" id="ARBA00014159"/>
    </source>
</evidence>
<dbReference type="CDD" id="cd02000">
    <property type="entry name" value="TPP_E1_PDC_ADC_BCADC"/>
    <property type="match status" value="1"/>
</dbReference>
<dbReference type="PANTHER" id="PTHR43380:SF1">
    <property type="entry name" value="2-OXOISOVALERATE DEHYDROGENASE SUBUNIT ALPHA, MITOCHONDRIAL"/>
    <property type="match status" value="1"/>
</dbReference>
<comment type="subunit">
    <text evidence="2 10">Heterodimer of an alpha and a beta chain.</text>
</comment>
<dbReference type="NCBIfam" id="TIGR03181">
    <property type="entry name" value="PDH_E1_alph_x"/>
    <property type="match status" value="1"/>
</dbReference>
<dbReference type="Proteomes" id="UP000663505">
    <property type="component" value="Chromosome"/>
</dbReference>
<evidence type="ECO:0000256" key="9">
    <source>
        <dbReference type="ARBA" id="ARBA00051231"/>
    </source>
</evidence>
<keyword evidence="6 10" id="KW-0786">Thiamine pyrophosphate</keyword>
<evidence type="ECO:0000256" key="5">
    <source>
        <dbReference type="ARBA" id="ARBA00023002"/>
    </source>
</evidence>
<dbReference type="InterPro" id="IPR029061">
    <property type="entry name" value="THDP-binding"/>
</dbReference>
<sequence>MYQQMSLLREFDRRSVRLQRAGRIGTYPPLEGQEACQVASTLALRSQDFVVPTYRDYGAMMVHGVPMENIFMYWNGRTEGCEIPQNVNVFPIAVPIATQLPHAAGLAFAAKLKKEDQVALGFFGDGASSEGDFHEAMNFAGVFKLPVVFFCENNQYAISVPFERQTATQTIAEKARAYGVSGVRVPGWDAIAIYRAVRDAVTRAAEGGGPTLIEALTYRYGPHTTSDDPTKYRPEGEAEAWRHRDALHLLSQSLRSFGLWDDEQEAAIRENIDQTIRGAIAKMESLGPVNPLHLFDHVYASLPKYLQRQRDALLSELSAAAVTPSPREASR</sequence>
<dbReference type="Gene3D" id="3.40.50.970">
    <property type="match status" value="1"/>
</dbReference>
<evidence type="ECO:0000256" key="3">
    <source>
        <dbReference type="ARBA" id="ARBA00012281"/>
    </source>
</evidence>
<comment type="cofactor">
    <cofactor evidence="1 10">
        <name>thiamine diphosphate</name>
        <dbReference type="ChEBI" id="CHEBI:58937"/>
    </cofactor>
</comment>
<protein>
    <recommendedName>
        <fullName evidence="4 10">Pyruvate dehydrogenase E1 component subunit alpha</fullName>
        <ecNumber evidence="3 10">1.2.4.1</ecNumber>
    </recommendedName>
</protein>
<feature type="domain" description="Dehydrogenase E1 component" evidence="11">
    <location>
        <begin position="3"/>
        <end position="285"/>
    </location>
</feature>
<reference evidence="12 13" key="1">
    <citation type="submission" date="2021-02" db="EMBL/GenBank/DDBJ databases">
        <title>Alicyclobacillus curvatus sp. nov. and Alicyclobacillus mengziensis sp. nov., two acidophilic bacteria isolated from acid mine drainage.</title>
        <authorList>
            <person name="Huang Y."/>
        </authorList>
    </citation>
    <scope>NUCLEOTIDE SEQUENCE [LARGE SCALE GENOMIC DNA]</scope>
    <source>
        <strain evidence="12 13">S30H14</strain>
    </source>
</reference>
<evidence type="ECO:0000256" key="6">
    <source>
        <dbReference type="ARBA" id="ARBA00023052"/>
    </source>
</evidence>
<dbReference type="InterPro" id="IPR017596">
    <property type="entry name" value="PdhA/BkdA"/>
</dbReference>
<name>A0A9X7Z9T3_9BACL</name>
<comment type="function">
    <text evidence="8 10">The pyruvate dehydrogenase complex catalyzes the overall conversion of pyruvate to acetyl-CoA and CO(2). It contains multiple copies of three enzymatic components: pyruvate dehydrogenase (E1), dihydrolipoamide acetyltransferase (E2) and lipoamide dehydrogenase (E3).</text>
</comment>
<dbReference type="GO" id="GO:0004739">
    <property type="term" value="F:pyruvate dehydrogenase (acetyl-transferring) activity"/>
    <property type="evidence" value="ECO:0007669"/>
    <property type="project" value="UniProtKB-UniRule"/>
</dbReference>
<keyword evidence="7 10" id="KW-0670">Pyruvate</keyword>
<comment type="catalytic activity">
    <reaction evidence="9 10">
        <text>N(6)-[(R)-lipoyl]-L-lysyl-[protein] + pyruvate + H(+) = N(6)-[(R)-S(8)-acetyldihydrolipoyl]-L-lysyl-[protein] + CO2</text>
        <dbReference type="Rhea" id="RHEA:19189"/>
        <dbReference type="Rhea" id="RHEA-COMP:10474"/>
        <dbReference type="Rhea" id="RHEA-COMP:10478"/>
        <dbReference type="ChEBI" id="CHEBI:15361"/>
        <dbReference type="ChEBI" id="CHEBI:15378"/>
        <dbReference type="ChEBI" id="CHEBI:16526"/>
        <dbReference type="ChEBI" id="CHEBI:83099"/>
        <dbReference type="ChEBI" id="CHEBI:83111"/>
        <dbReference type="EC" id="1.2.4.1"/>
    </reaction>
</comment>
<dbReference type="KEGG" id="afx:JZ786_20645"/>
<dbReference type="InterPro" id="IPR001017">
    <property type="entry name" value="DH_E1"/>
</dbReference>
<dbReference type="PANTHER" id="PTHR43380">
    <property type="entry name" value="2-OXOISOVALERATE DEHYDROGENASE SUBUNIT ALPHA, MITOCHONDRIAL"/>
    <property type="match status" value="1"/>
</dbReference>
<dbReference type="GO" id="GO:0009083">
    <property type="term" value="P:branched-chain amino acid catabolic process"/>
    <property type="evidence" value="ECO:0007669"/>
    <property type="project" value="TreeGrafter"/>
</dbReference>
<accession>A0A9X7Z9T3</accession>
<dbReference type="SUPFAM" id="SSF52518">
    <property type="entry name" value="Thiamin diphosphate-binding fold (THDP-binding)"/>
    <property type="match status" value="1"/>
</dbReference>
<dbReference type="Pfam" id="PF00676">
    <property type="entry name" value="E1_dh"/>
    <property type="match status" value="1"/>
</dbReference>
<dbReference type="EC" id="1.2.4.1" evidence="3 10"/>
<evidence type="ECO:0000313" key="13">
    <source>
        <dbReference type="Proteomes" id="UP000663505"/>
    </source>
</evidence>
<dbReference type="AlphaFoldDB" id="A0A9X7Z9T3"/>
<evidence type="ECO:0000313" key="12">
    <source>
        <dbReference type="EMBL" id="QSO50028.1"/>
    </source>
</evidence>
<evidence type="ECO:0000256" key="2">
    <source>
        <dbReference type="ARBA" id="ARBA00011870"/>
    </source>
</evidence>
<evidence type="ECO:0000259" key="11">
    <source>
        <dbReference type="Pfam" id="PF00676"/>
    </source>
</evidence>
<evidence type="ECO:0000256" key="1">
    <source>
        <dbReference type="ARBA" id="ARBA00001964"/>
    </source>
</evidence>
<dbReference type="EMBL" id="CP071182">
    <property type="protein sequence ID" value="QSO50028.1"/>
    <property type="molecule type" value="Genomic_DNA"/>
</dbReference>
<evidence type="ECO:0000256" key="7">
    <source>
        <dbReference type="ARBA" id="ARBA00023317"/>
    </source>
</evidence>
<organism evidence="12 13">
    <name type="scientific">Alicyclobacillus mengziensis</name>
    <dbReference type="NCBI Taxonomy" id="2931921"/>
    <lineage>
        <taxon>Bacteria</taxon>
        <taxon>Bacillati</taxon>
        <taxon>Bacillota</taxon>
        <taxon>Bacilli</taxon>
        <taxon>Bacillales</taxon>
        <taxon>Alicyclobacillaceae</taxon>
        <taxon>Alicyclobacillus</taxon>
    </lineage>
</organism>
<gene>
    <name evidence="12" type="primary">pdhA</name>
    <name evidence="12" type="ORF">JZ786_20645</name>
</gene>
<evidence type="ECO:0000256" key="10">
    <source>
        <dbReference type="RuleBase" id="RU366007"/>
    </source>
</evidence>
<keyword evidence="13" id="KW-1185">Reference proteome</keyword>